<evidence type="ECO:0000313" key="1">
    <source>
        <dbReference type="Proteomes" id="UP000095286"/>
    </source>
</evidence>
<reference evidence="2" key="1">
    <citation type="submission" date="2016-11" db="UniProtKB">
        <authorList>
            <consortium name="WormBaseParasite"/>
        </authorList>
    </citation>
    <scope>IDENTIFICATION</scope>
    <source>
        <strain evidence="2">KR3021</strain>
    </source>
</reference>
<organism evidence="1 2">
    <name type="scientific">Rhabditophanes sp. KR3021</name>
    <dbReference type="NCBI Taxonomy" id="114890"/>
    <lineage>
        <taxon>Eukaryota</taxon>
        <taxon>Metazoa</taxon>
        <taxon>Ecdysozoa</taxon>
        <taxon>Nematoda</taxon>
        <taxon>Chromadorea</taxon>
        <taxon>Rhabditida</taxon>
        <taxon>Tylenchina</taxon>
        <taxon>Panagrolaimomorpha</taxon>
        <taxon>Strongyloidoidea</taxon>
        <taxon>Alloionematidae</taxon>
        <taxon>Rhabditophanes</taxon>
    </lineage>
</organism>
<proteinExistence type="predicted"/>
<evidence type="ECO:0000313" key="2">
    <source>
        <dbReference type="WBParaSite" id="RSKR_0000337300.1"/>
    </source>
</evidence>
<sequence>MGVQNGLQNGLQQMMAQQNGLQQNMGQQNGTQQNGPQQNGPQQNGPQQNGPQQNMVQQNLPSYFPQQQLFQNAGGYPYQGNYLNQMNVPPQFMQQHPSNPQNMANMQAMQAMLQFSQMQNMPNIIMQMQQQQQLTNQMNHMPPPQNNAAKAEAKALVPSKSATPVPLSTSTPIRPPLLSCLVDKIDQKTSPSVSANSFSIENITALDCKSSPVKVKKESNPSSVNLTPKSYSGSSSSAEVKPVAKSFSKRDSKSPKENVVPPFMNNNAQMMNVMQNGMFNPPMHPYNTPFTMFSPEMAMYMAHKANSQDEMICKVCGDKSSGHHYGALTCEGCKGFFRRTTQKGDSYTCSKNGSCKIDRLSRNRCQYCRYRACLDKGMKIAAVLPSKKRKATDDAREESLKESKEICRLIDVLFKSYQDAFREKCETLETLKKAVSGFIKSMELFKHLKDSTLDLLVENGFNSFAIVYDGCSLQETKLLSKKTLVNKFKKGIDFDVFTEKEIVLFLALMLTQTKSLNVPDVGVVEEINEKLLEVLFFLIITKDEFKLDKLTKTNATLVCKMTDLFKESI</sequence>
<accession>A0AC35TRK8</accession>
<dbReference type="WBParaSite" id="RSKR_0000337300.1">
    <property type="protein sequence ID" value="RSKR_0000337300.1"/>
    <property type="gene ID" value="RSKR_0000337300"/>
</dbReference>
<name>A0AC35TRK8_9BILA</name>
<protein>
    <submittedName>
        <fullName evidence="2">Nuclear receptor domain-containing protein</fullName>
    </submittedName>
</protein>
<dbReference type="Proteomes" id="UP000095286">
    <property type="component" value="Unplaced"/>
</dbReference>